<evidence type="ECO:0000256" key="2">
    <source>
        <dbReference type="ARBA" id="ARBA00001353"/>
    </source>
</evidence>
<proteinExistence type="inferred from homology"/>
<comment type="catalytic activity">
    <reaction evidence="1">
        <text>7,8-dihydroneopterin = 7,8-dihydromonapterin</text>
        <dbReference type="Rhea" id="RHEA:45328"/>
        <dbReference type="ChEBI" id="CHEBI:17001"/>
        <dbReference type="ChEBI" id="CHEBI:71175"/>
        <dbReference type="EC" id="5.1.99.8"/>
    </reaction>
</comment>
<dbReference type="EC" id="4.1.2.25" evidence="8"/>
<comment type="catalytic activity">
    <reaction evidence="2 8">
        <text>7,8-dihydroneopterin = 6-hydroxymethyl-7,8-dihydropterin + glycolaldehyde</text>
        <dbReference type="Rhea" id="RHEA:10540"/>
        <dbReference type="ChEBI" id="CHEBI:17001"/>
        <dbReference type="ChEBI" id="CHEBI:17071"/>
        <dbReference type="ChEBI" id="CHEBI:44841"/>
        <dbReference type="EC" id="4.1.2.25"/>
    </reaction>
</comment>
<dbReference type="NCBIfam" id="TIGR00525">
    <property type="entry name" value="folB"/>
    <property type="match status" value="1"/>
</dbReference>
<evidence type="ECO:0000256" key="4">
    <source>
        <dbReference type="ARBA" id="ARBA00005708"/>
    </source>
</evidence>
<keyword evidence="5 8" id="KW-0289">Folate biosynthesis</keyword>
<dbReference type="UniPathway" id="UPA00077">
    <property type="reaction ID" value="UER00154"/>
</dbReference>
<dbReference type="FunFam" id="3.30.1130.10:FF:000002">
    <property type="entry name" value="7,8-dihydroneopterin aldolase"/>
    <property type="match status" value="1"/>
</dbReference>
<evidence type="ECO:0000313" key="11">
    <source>
        <dbReference type="Proteomes" id="UP000002743"/>
    </source>
</evidence>
<reference evidence="10 11" key="2">
    <citation type="journal article" date="2011" name="J. Bacteriol.">
        <title>Genomes of three methylotrophs from a single niche uncover genetic and metabolic divergence of Methylophilaceae.</title>
        <authorList>
            <person name="Lapidus A."/>
            <person name="Clum A."/>
            <person name="Labutti K."/>
            <person name="Kaluzhnaya M.G."/>
            <person name="Lim S."/>
            <person name="Beck D.A."/>
            <person name="Glavina Del Rio T."/>
            <person name="Nolan M."/>
            <person name="Mavromatis K."/>
            <person name="Huntemann M."/>
            <person name="Lucas S."/>
            <person name="Lidstrom M.E."/>
            <person name="Ivanova N."/>
            <person name="Chistoserdova L."/>
        </authorList>
    </citation>
    <scope>NUCLEOTIDE SEQUENCE [LARGE SCALE GENOMIC DNA]</scope>
    <source>
        <strain evidence="10 11">SIP3-4</strain>
    </source>
</reference>
<evidence type="ECO:0000256" key="8">
    <source>
        <dbReference type="RuleBase" id="RU362079"/>
    </source>
</evidence>
<dbReference type="PANTHER" id="PTHR42844">
    <property type="entry name" value="DIHYDRONEOPTERIN ALDOLASE 1-RELATED"/>
    <property type="match status" value="1"/>
</dbReference>
<evidence type="ECO:0000256" key="3">
    <source>
        <dbReference type="ARBA" id="ARBA00005013"/>
    </source>
</evidence>
<dbReference type="GO" id="GO:0004150">
    <property type="term" value="F:dihydroneopterin aldolase activity"/>
    <property type="evidence" value="ECO:0007669"/>
    <property type="project" value="UniProtKB-UniRule"/>
</dbReference>
<evidence type="ECO:0000313" key="10">
    <source>
        <dbReference type="EMBL" id="ACT51623.1"/>
    </source>
</evidence>
<keyword evidence="11" id="KW-1185">Reference proteome</keyword>
<gene>
    <name evidence="10" type="ordered locus">Msip34_2386</name>
</gene>
<dbReference type="GO" id="GO:0016853">
    <property type="term" value="F:isomerase activity"/>
    <property type="evidence" value="ECO:0007669"/>
    <property type="project" value="UniProtKB-KW"/>
</dbReference>
<evidence type="ECO:0000256" key="5">
    <source>
        <dbReference type="ARBA" id="ARBA00022909"/>
    </source>
</evidence>
<protein>
    <recommendedName>
        <fullName evidence="8">7,8-dihydroneopterin aldolase</fullName>
        <ecNumber evidence="8">4.1.2.25</ecNumber>
    </recommendedName>
</protein>
<dbReference type="PANTHER" id="PTHR42844:SF1">
    <property type="entry name" value="DIHYDRONEOPTERIN ALDOLASE 1-RELATED"/>
    <property type="match status" value="1"/>
</dbReference>
<dbReference type="InterPro" id="IPR043133">
    <property type="entry name" value="GTP-CH-I_C/QueF"/>
</dbReference>
<evidence type="ECO:0000256" key="6">
    <source>
        <dbReference type="ARBA" id="ARBA00023235"/>
    </source>
</evidence>
<comment type="similarity">
    <text evidence="4 8">Belongs to the DHNA family.</text>
</comment>
<dbReference type="AlphaFoldDB" id="C6XA82"/>
<dbReference type="OrthoDB" id="9810587at2"/>
<dbReference type="STRING" id="582744.Msip34_2386"/>
<keyword evidence="7 8" id="KW-0456">Lyase</keyword>
<sequence length="116" mass="13072">MDMIFLSEVKVQTRLGVPEWERMVPQTIVLDLEIAMPHSRSCQTDEIDDTIDYGMVVARIRETLSEKSFRLVEALAEHICQIVLNEFGAPWVKIKVAKPGILPGLKALGVVIVRTK</sequence>
<dbReference type="RefSeq" id="WP_015830911.1">
    <property type="nucleotide sequence ID" value="NC_012969.1"/>
</dbReference>
<accession>C6XA82</accession>
<feature type="domain" description="Dihydroneopterin aldolase/epimerase" evidence="9">
    <location>
        <begin position="4"/>
        <end position="114"/>
    </location>
</feature>
<dbReference type="EMBL" id="CP001674">
    <property type="protein sequence ID" value="ACT51623.1"/>
    <property type="molecule type" value="Genomic_DNA"/>
</dbReference>
<reference evidence="11" key="1">
    <citation type="submission" date="2009-07" db="EMBL/GenBank/DDBJ databases">
        <title>Complete sequence of chromosome of Methylovorus sp. SIP3-4.</title>
        <authorList>
            <person name="Lucas S."/>
            <person name="Copeland A."/>
            <person name="Lapidus A."/>
            <person name="Glavina del Rio T."/>
            <person name="Tice H."/>
            <person name="Bruce D."/>
            <person name="Goodwin L."/>
            <person name="Pitluck S."/>
            <person name="Clum A."/>
            <person name="Larimer F."/>
            <person name="Land M."/>
            <person name="Hauser L."/>
            <person name="Kyrpides N."/>
            <person name="Mikhailova N."/>
            <person name="Kayluzhnaya M."/>
            <person name="Chistoserdova L."/>
        </authorList>
    </citation>
    <scope>NUCLEOTIDE SEQUENCE [LARGE SCALE GENOMIC DNA]</scope>
    <source>
        <strain evidence="11">SIP3-4</strain>
    </source>
</reference>
<dbReference type="HOGENOM" id="CLU_112632_0_2_4"/>
<dbReference type="SUPFAM" id="SSF55620">
    <property type="entry name" value="Tetrahydrobiopterin biosynthesis enzymes-like"/>
    <property type="match status" value="1"/>
</dbReference>
<dbReference type="Proteomes" id="UP000002743">
    <property type="component" value="Chromosome"/>
</dbReference>
<dbReference type="KEGG" id="mei:Msip34_2386"/>
<comment type="function">
    <text evidence="8">Catalyzes the conversion of 7,8-dihydroneopterin to 6-hydroxymethyl-7,8-dihydropterin.</text>
</comment>
<dbReference type="InterPro" id="IPR006156">
    <property type="entry name" value="Dihydroneopterin_aldolase"/>
</dbReference>
<dbReference type="NCBIfam" id="TIGR00526">
    <property type="entry name" value="folB_dom"/>
    <property type="match status" value="1"/>
</dbReference>
<dbReference type="InterPro" id="IPR006157">
    <property type="entry name" value="FolB_dom"/>
</dbReference>
<dbReference type="Pfam" id="PF02152">
    <property type="entry name" value="FolB"/>
    <property type="match status" value="1"/>
</dbReference>
<dbReference type="GO" id="GO:0005737">
    <property type="term" value="C:cytoplasm"/>
    <property type="evidence" value="ECO:0007669"/>
    <property type="project" value="TreeGrafter"/>
</dbReference>
<comment type="pathway">
    <text evidence="3 8">Cofactor biosynthesis; tetrahydrofolate biosynthesis; 2-amino-4-hydroxy-6-hydroxymethyl-7,8-dihydropteridine diphosphate from 7,8-dihydroneopterin triphosphate: step 3/4.</text>
</comment>
<evidence type="ECO:0000256" key="1">
    <source>
        <dbReference type="ARBA" id="ARBA00000693"/>
    </source>
</evidence>
<name>C6XA82_METGS</name>
<dbReference type="GO" id="GO:0046656">
    <property type="term" value="P:folic acid biosynthetic process"/>
    <property type="evidence" value="ECO:0007669"/>
    <property type="project" value="UniProtKB-UniRule"/>
</dbReference>
<evidence type="ECO:0000256" key="7">
    <source>
        <dbReference type="ARBA" id="ARBA00023239"/>
    </source>
</evidence>
<dbReference type="SMART" id="SM00905">
    <property type="entry name" value="FolB"/>
    <property type="match status" value="1"/>
</dbReference>
<organism evidence="10 11">
    <name type="scientific">Methylovorus glucosotrophus (strain SIP3-4)</name>
    <dbReference type="NCBI Taxonomy" id="582744"/>
    <lineage>
        <taxon>Bacteria</taxon>
        <taxon>Pseudomonadati</taxon>
        <taxon>Pseudomonadota</taxon>
        <taxon>Betaproteobacteria</taxon>
        <taxon>Nitrosomonadales</taxon>
        <taxon>Methylophilaceae</taxon>
        <taxon>Methylovorus</taxon>
    </lineage>
</organism>
<evidence type="ECO:0000259" key="9">
    <source>
        <dbReference type="SMART" id="SM00905"/>
    </source>
</evidence>
<dbReference type="GO" id="GO:0046654">
    <property type="term" value="P:tetrahydrofolate biosynthetic process"/>
    <property type="evidence" value="ECO:0007669"/>
    <property type="project" value="UniProtKB-UniRule"/>
</dbReference>
<keyword evidence="6" id="KW-0413">Isomerase</keyword>
<dbReference type="Gene3D" id="3.30.1130.10">
    <property type="match status" value="1"/>
</dbReference>
<dbReference type="eggNOG" id="COG1539">
    <property type="taxonomic scope" value="Bacteria"/>
</dbReference>